<feature type="compositionally biased region" description="Pro residues" evidence="1">
    <location>
        <begin position="145"/>
        <end position="164"/>
    </location>
</feature>
<feature type="compositionally biased region" description="Basic and acidic residues" evidence="1">
    <location>
        <begin position="302"/>
        <end position="322"/>
    </location>
</feature>
<reference evidence="4" key="1">
    <citation type="journal article" date="2014" name="Science">
        <title>Ancient hybridizations among the ancestral genomes of bread wheat.</title>
        <authorList>
            <consortium name="International Wheat Genome Sequencing Consortium,"/>
            <person name="Marcussen T."/>
            <person name="Sandve S.R."/>
            <person name="Heier L."/>
            <person name="Spannagl M."/>
            <person name="Pfeifer M."/>
            <person name="Jakobsen K.S."/>
            <person name="Wulff B.B."/>
            <person name="Steuernagel B."/>
            <person name="Mayer K.F."/>
            <person name="Olsen O.A."/>
        </authorList>
    </citation>
    <scope>NUCLEOTIDE SEQUENCE [LARGE SCALE GENOMIC DNA]</scope>
    <source>
        <strain evidence="4">cv. AL8/78</strain>
    </source>
</reference>
<feature type="compositionally biased region" description="Polar residues" evidence="1">
    <location>
        <begin position="435"/>
        <end position="455"/>
    </location>
</feature>
<feature type="compositionally biased region" description="Polar residues" evidence="1">
    <location>
        <begin position="492"/>
        <end position="504"/>
    </location>
</feature>
<feature type="compositionally biased region" description="Basic residues" evidence="1">
    <location>
        <begin position="64"/>
        <end position="81"/>
    </location>
</feature>
<feature type="region of interest" description="Disordered" evidence="1">
    <location>
        <begin position="23"/>
        <end position="204"/>
    </location>
</feature>
<reference evidence="3" key="3">
    <citation type="journal article" date="2017" name="Nature">
        <title>Genome sequence of the progenitor of the wheat D genome Aegilops tauschii.</title>
        <authorList>
            <person name="Luo M.C."/>
            <person name="Gu Y.Q."/>
            <person name="Puiu D."/>
            <person name="Wang H."/>
            <person name="Twardziok S.O."/>
            <person name="Deal K.R."/>
            <person name="Huo N."/>
            <person name="Zhu T."/>
            <person name="Wang L."/>
            <person name="Wang Y."/>
            <person name="McGuire P.E."/>
            <person name="Liu S."/>
            <person name="Long H."/>
            <person name="Ramasamy R.K."/>
            <person name="Rodriguez J.C."/>
            <person name="Van S.L."/>
            <person name="Yuan L."/>
            <person name="Wang Z."/>
            <person name="Xia Z."/>
            <person name="Xiao L."/>
            <person name="Anderson O.D."/>
            <person name="Ouyang S."/>
            <person name="Liang Y."/>
            <person name="Zimin A.V."/>
            <person name="Pertea G."/>
            <person name="Qi P."/>
            <person name="Bennetzen J.L."/>
            <person name="Dai X."/>
            <person name="Dawson M.W."/>
            <person name="Muller H.G."/>
            <person name="Kugler K."/>
            <person name="Rivarola-Duarte L."/>
            <person name="Spannagl M."/>
            <person name="Mayer K.F.X."/>
            <person name="Lu F.H."/>
            <person name="Bevan M.W."/>
            <person name="Leroy P."/>
            <person name="Li P."/>
            <person name="You F.M."/>
            <person name="Sun Q."/>
            <person name="Liu Z."/>
            <person name="Lyons E."/>
            <person name="Wicker T."/>
            <person name="Salzberg S.L."/>
            <person name="Devos K.M."/>
            <person name="Dvorak J."/>
        </authorList>
    </citation>
    <scope>NUCLEOTIDE SEQUENCE [LARGE SCALE GENOMIC DNA]</scope>
    <source>
        <strain evidence="3">cv. AL8/78</strain>
    </source>
</reference>
<dbReference type="InterPro" id="IPR052650">
    <property type="entry name" value="Zinc_finger_CCCH"/>
</dbReference>
<protein>
    <submittedName>
        <fullName evidence="3">Glutamyl-tRNA amidotransferase subunit B</fullName>
    </submittedName>
</protein>
<feature type="compositionally biased region" description="Acidic residues" evidence="1">
    <location>
        <begin position="326"/>
        <end position="339"/>
    </location>
</feature>
<evidence type="ECO:0000313" key="3">
    <source>
        <dbReference type="EnsemblPlants" id="AET2Gv20588100.9"/>
    </source>
</evidence>
<feature type="compositionally biased region" description="Polar residues" evidence="1">
    <location>
        <begin position="386"/>
        <end position="409"/>
    </location>
</feature>
<feature type="region of interest" description="Disordered" evidence="1">
    <location>
        <begin position="228"/>
        <end position="570"/>
    </location>
</feature>
<feature type="compositionally biased region" description="Polar residues" evidence="1">
    <location>
        <begin position="23"/>
        <end position="35"/>
    </location>
</feature>
<evidence type="ECO:0000259" key="2">
    <source>
        <dbReference type="Pfam" id="PF23030"/>
    </source>
</evidence>
<dbReference type="Gramene" id="AET2Gv20588100.9">
    <property type="protein sequence ID" value="AET2Gv20588100.9"/>
    <property type="gene ID" value="AET2Gv20588100"/>
</dbReference>
<feature type="compositionally biased region" description="Pro residues" evidence="1">
    <location>
        <begin position="238"/>
        <end position="292"/>
    </location>
</feature>
<dbReference type="PANTHER" id="PTHR36886:SF7">
    <property type="entry name" value="EXPRESSED PROTEIN"/>
    <property type="match status" value="1"/>
</dbReference>
<proteinExistence type="predicted"/>
<reference evidence="3" key="4">
    <citation type="submission" date="2019-03" db="UniProtKB">
        <authorList>
            <consortium name="EnsemblPlants"/>
        </authorList>
    </citation>
    <scope>IDENTIFICATION</scope>
</reference>
<feature type="compositionally biased region" description="Basic residues" evidence="1">
    <location>
        <begin position="506"/>
        <end position="519"/>
    </location>
</feature>
<organism evidence="3 4">
    <name type="scientific">Aegilops tauschii subsp. strangulata</name>
    <name type="common">Goatgrass</name>
    <dbReference type="NCBI Taxonomy" id="200361"/>
    <lineage>
        <taxon>Eukaryota</taxon>
        <taxon>Viridiplantae</taxon>
        <taxon>Streptophyta</taxon>
        <taxon>Embryophyta</taxon>
        <taxon>Tracheophyta</taxon>
        <taxon>Spermatophyta</taxon>
        <taxon>Magnoliopsida</taxon>
        <taxon>Liliopsida</taxon>
        <taxon>Poales</taxon>
        <taxon>Poaceae</taxon>
        <taxon>BOP clade</taxon>
        <taxon>Pooideae</taxon>
        <taxon>Triticodae</taxon>
        <taxon>Triticeae</taxon>
        <taxon>Triticinae</taxon>
        <taxon>Aegilops</taxon>
    </lineage>
</organism>
<dbReference type="Proteomes" id="UP000015105">
    <property type="component" value="Chromosome 2D"/>
</dbReference>
<reference evidence="3" key="5">
    <citation type="journal article" date="2021" name="G3 (Bethesda)">
        <title>Aegilops tauschii genome assembly Aet v5.0 features greater sequence contiguity and improved annotation.</title>
        <authorList>
            <person name="Wang L."/>
            <person name="Zhu T."/>
            <person name="Rodriguez J.C."/>
            <person name="Deal K.R."/>
            <person name="Dubcovsky J."/>
            <person name="McGuire P.E."/>
            <person name="Lux T."/>
            <person name="Spannagl M."/>
            <person name="Mayer K.F.X."/>
            <person name="Baldrich P."/>
            <person name="Meyers B.C."/>
            <person name="Huo N."/>
            <person name="Gu Y.Q."/>
            <person name="Zhou H."/>
            <person name="Devos K.M."/>
            <person name="Bennetzen J.L."/>
            <person name="Unver T."/>
            <person name="Budak H."/>
            <person name="Gulick P.J."/>
            <person name="Galiba G."/>
            <person name="Kalapos B."/>
            <person name="Nelson D.R."/>
            <person name="Li P."/>
            <person name="You F.M."/>
            <person name="Luo M.C."/>
            <person name="Dvorak J."/>
        </authorList>
    </citation>
    <scope>NUCLEOTIDE SEQUENCE [LARGE SCALE GENOMIC DNA]</scope>
    <source>
        <strain evidence="3">cv. AL8/78</strain>
    </source>
</reference>
<sequence length="997" mass="107558">DPGLGSVDLRRLSALRKSLLNLEQSTNLLRTTPVRSPSRPDRPEPIHPTQPEPVLSPQSIRSHSQPRRSHPNPAARRRPRPFVRGQKPTAGDCRPSRTLDDPPGDFASIPTRTQLAGGGFFKGLDSEPGMYGQGGGFNPHFRHAAPPPPPPLSQQPLPPPPPRPQAGVTAGFPQQSLPPPPPLAQYPQPPAMRPPPGQYHQHGMLPHQNQAYPYAHLGQMHHMPMLPHQRGFGHMQMPGPPQAMYQPPPQYPMPVPLPPPPPRPPSIAPDNLPPPPPPPSSPPLMPPSPPAAPATAESYSETEGKEGAPDGGHEGKSEKEATELIVSDDSDMDMGGDEDSPSRVHLSVVNSSPAAAECAGDNNTVNVPKAVNDMSNLGSDLAPGSSGKTKTGNVSVEAGNQLQLIQQDYASDDSEDEEEHTRASSNPVLPEDNEPNQSSDINTEIGHQQVTNAEENVNAAPCLQQNYEPRMHQHKDERSPINHNSDEPGQPVTESLSGSESAGRQHSVRHGRIQTKRIRSQSPIARRSCSLSGENKHSPSQSSSHERQSRSPLAKRVNLHQSKSPHHVSLLPGHQLVASSEPQMQFQPNAMAPSNDFLQNQIRTYPAPDVSHPRPLDFHPHAPQPVLPSQQQPAAFHNDEFKSPFSLDNAPVLLPDGRPEFSAGVGLSYSSHQSSYNQQQPPSGSLAPGANIAYPSFQIFPSNLPGSSDLGPVPISDIVLPKSSIKPHYNPFASTFETDPTLDISPIQSPNAVESASAKAVELMNTTSPFGQSVPGSGIRFNESSAEVVPSRQKQPCPGFTPMGPYDPLLDSIEPSSNSINKMDLGQEANLSATGSRNASKLVNIEVESKNMHGLGLVAESVVELGEVAADTETGVVENVSPEPLGAKDYSSDIPGDIDNDQSLDVSKKSKDSRSMKLFKVAIADFVKEVLKPSWRQGNMSREAFKMIVKKTVDKVSSSVPGNHIPKTPAKIRQYVQSSQRKVTKLVMGYVDKYVKL</sequence>
<dbReference type="AlphaFoldDB" id="A0A453BPV6"/>
<dbReference type="Pfam" id="PF23030">
    <property type="entry name" value="SCAF11-like_C"/>
    <property type="match status" value="1"/>
</dbReference>
<name>A0A453BPV6_AEGTS</name>
<dbReference type="InterPro" id="IPR057031">
    <property type="entry name" value="SFR19-like_C"/>
</dbReference>
<reference evidence="4" key="2">
    <citation type="journal article" date="2017" name="Nat. Plants">
        <title>The Aegilops tauschii genome reveals multiple impacts of transposons.</title>
        <authorList>
            <person name="Zhao G."/>
            <person name="Zou C."/>
            <person name="Li K."/>
            <person name="Wang K."/>
            <person name="Li T."/>
            <person name="Gao L."/>
            <person name="Zhang X."/>
            <person name="Wang H."/>
            <person name="Yang Z."/>
            <person name="Liu X."/>
            <person name="Jiang W."/>
            <person name="Mao L."/>
            <person name="Kong X."/>
            <person name="Jiao Y."/>
            <person name="Jia J."/>
        </authorList>
    </citation>
    <scope>NUCLEOTIDE SEQUENCE [LARGE SCALE GENOMIC DNA]</scope>
    <source>
        <strain evidence="4">cv. AL8/78</strain>
    </source>
</reference>
<feature type="compositionally biased region" description="Pro residues" evidence="1">
    <location>
        <begin position="176"/>
        <end position="197"/>
    </location>
</feature>
<dbReference type="PANTHER" id="PTHR36886">
    <property type="entry name" value="PROTEIN FRIGIDA-ESSENTIAL 1"/>
    <property type="match status" value="1"/>
</dbReference>
<dbReference type="EnsemblPlants" id="AET2Gv20588100.9">
    <property type="protein sequence ID" value="AET2Gv20588100.9"/>
    <property type="gene ID" value="AET2Gv20588100"/>
</dbReference>
<keyword evidence="4" id="KW-1185">Reference proteome</keyword>
<dbReference type="PRINTS" id="PR01217">
    <property type="entry name" value="PRICHEXTENSN"/>
</dbReference>
<feature type="compositionally biased region" description="Basic and acidic residues" evidence="1">
    <location>
        <begin position="469"/>
        <end position="486"/>
    </location>
</feature>
<accession>A0A453BPV6</accession>
<feature type="domain" description="SFR19-like C-terminal" evidence="2">
    <location>
        <begin position="920"/>
        <end position="980"/>
    </location>
</feature>
<evidence type="ECO:0000313" key="4">
    <source>
        <dbReference type="Proteomes" id="UP000015105"/>
    </source>
</evidence>
<feature type="region of interest" description="Disordered" evidence="1">
    <location>
        <begin position="879"/>
        <end position="909"/>
    </location>
</feature>
<evidence type="ECO:0000256" key="1">
    <source>
        <dbReference type="SAM" id="MobiDB-lite"/>
    </source>
</evidence>
<dbReference type="STRING" id="200361.A0A453BPV6"/>